<evidence type="ECO:0000256" key="2">
    <source>
        <dbReference type="SAM" id="Phobius"/>
    </source>
</evidence>
<protein>
    <recommendedName>
        <fullName evidence="5">Intimal thickness related receptor IRP domain-containing protein</fullName>
    </recommendedName>
</protein>
<evidence type="ECO:0000256" key="1">
    <source>
        <dbReference type="SAM" id="MobiDB-lite"/>
    </source>
</evidence>
<name>A0ABR2L3X4_9EUKA</name>
<proteinExistence type="predicted"/>
<feature type="transmembrane region" description="Helical" evidence="2">
    <location>
        <begin position="250"/>
        <end position="271"/>
    </location>
</feature>
<feature type="transmembrane region" description="Helical" evidence="2">
    <location>
        <begin position="174"/>
        <end position="193"/>
    </location>
</feature>
<organism evidence="3 4">
    <name type="scientific">Tritrichomonas musculus</name>
    <dbReference type="NCBI Taxonomy" id="1915356"/>
    <lineage>
        <taxon>Eukaryota</taxon>
        <taxon>Metamonada</taxon>
        <taxon>Parabasalia</taxon>
        <taxon>Tritrichomonadida</taxon>
        <taxon>Tritrichomonadidae</taxon>
        <taxon>Tritrichomonas</taxon>
    </lineage>
</organism>
<feature type="region of interest" description="Disordered" evidence="1">
    <location>
        <begin position="394"/>
        <end position="421"/>
    </location>
</feature>
<evidence type="ECO:0008006" key="5">
    <source>
        <dbReference type="Google" id="ProtNLM"/>
    </source>
</evidence>
<feature type="transmembrane region" description="Helical" evidence="2">
    <location>
        <begin position="307"/>
        <end position="325"/>
    </location>
</feature>
<gene>
    <name evidence="3" type="ORF">M9Y10_000321</name>
</gene>
<feature type="transmembrane region" description="Helical" evidence="2">
    <location>
        <begin position="142"/>
        <end position="162"/>
    </location>
</feature>
<feature type="transmembrane region" description="Helical" evidence="2">
    <location>
        <begin position="217"/>
        <end position="238"/>
    </location>
</feature>
<keyword evidence="4" id="KW-1185">Reference proteome</keyword>
<feature type="transmembrane region" description="Helical" evidence="2">
    <location>
        <begin position="277"/>
        <end position="295"/>
    </location>
</feature>
<evidence type="ECO:0000313" key="3">
    <source>
        <dbReference type="EMBL" id="KAK8898061.1"/>
    </source>
</evidence>
<evidence type="ECO:0000313" key="4">
    <source>
        <dbReference type="Proteomes" id="UP001470230"/>
    </source>
</evidence>
<dbReference type="EMBL" id="JAPFFF010000001">
    <property type="protein sequence ID" value="KAK8898061.1"/>
    <property type="molecule type" value="Genomic_DNA"/>
</dbReference>
<keyword evidence="2" id="KW-0472">Membrane</keyword>
<feature type="transmembrane region" description="Helical" evidence="2">
    <location>
        <begin position="337"/>
        <end position="363"/>
    </location>
</feature>
<sequence>MFYVLLLLFYFKRDFYDDSGSYLKKASKLKYGFNEDATYYYKIISTAVGYDMVFGLATQSEMKEIENKRYYSIYCSGDYNLSRIQYYLTSETEIEGRISSKGILTPYFFTCNQDFRVTIELRIANGRNSLDYRLQSLSNFTFIYSCLTFFYILLFIMANCCLKSRFQNNSFNYLLIFILFTYLIQDIDSYLILRLQNHNEYITNMKNEDSVVLDNELSLISVCTIIFSLIFILSYSFIKYLHKKRENPTCCTFSLLIIPIICLVGMFPMMIICVGGIFSILASIFLLIFGLIVIFLPPVRNLVKLGLAFYMIGVLLACPVAYSVISLTDDYDFISNLAFLLTVVVFVVCQTLSMILFLSVFWAKSVPVDDRPIGNLESSYTVNSIITENSDNQSYQNLDNTVSPYNRNPNGNTRNPYSNIY</sequence>
<keyword evidence="2" id="KW-0812">Transmembrane</keyword>
<comment type="caution">
    <text evidence="3">The sequence shown here is derived from an EMBL/GenBank/DDBJ whole genome shotgun (WGS) entry which is preliminary data.</text>
</comment>
<keyword evidence="2" id="KW-1133">Transmembrane helix</keyword>
<dbReference type="Proteomes" id="UP001470230">
    <property type="component" value="Unassembled WGS sequence"/>
</dbReference>
<reference evidence="3 4" key="1">
    <citation type="submission" date="2024-04" db="EMBL/GenBank/DDBJ databases">
        <title>Tritrichomonas musculus Genome.</title>
        <authorList>
            <person name="Alves-Ferreira E."/>
            <person name="Grigg M."/>
            <person name="Lorenzi H."/>
            <person name="Galac M."/>
        </authorList>
    </citation>
    <scope>NUCLEOTIDE SEQUENCE [LARGE SCALE GENOMIC DNA]</scope>
    <source>
        <strain evidence="3 4">EAF2021</strain>
    </source>
</reference>
<accession>A0ABR2L3X4</accession>